<evidence type="ECO:0000313" key="1">
    <source>
        <dbReference type="EMBL" id="CAG6613991.1"/>
    </source>
</evidence>
<reference evidence="1" key="1">
    <citation type="submission" date="2021-05" db="EMBL/GenBank/DDBJ databases">
        <authorList>
            <person name="Alioto T."/>
            <person name="Alioto T."/>
            <person name="Gomez Garrido J."/>
        </authorList>
    </citation>
    <scope>NUCLEOTIDE SEQUENCE</scope>
</reference>
<name>A0A8D8LRV3_9HEMI</name>
<dbReference type="EMBL" id="HBUF01029065">
    <property type="protein sequence ID" value="CAG6613991.1"/>
    <property type="molecule type" value="Transcribed_RNA"/>
</dbReference>
<proteinExistence type="predicted"/>
<accession>A0A8D8LRV3</accession>
<organism evidence="1">
    <name type="scientific">Cacopsylla melanoneura</name>
    <dbReference type="NCBI Taxonomy" id="428564"/>
    <lineage>
        <taxon>Eukaryota</taxon>
        <taxon>Metazoa</taxon>
        <taxon>Ecdysozoa</taxon>
        <taxon>Arthropoda</taxon>
        <taxon>Hexapoda</taxon>
        <taxon>Insecta</taxon>
        <taxon>Pterygota</taxon>
        <taxon>Neoptera</taxon>
        <taxon>Paraneoptera</taxon>
        <taxon>Hemiptera</taxon>
        <taxon>Sternorrhyncha</taxon>
        <taxon>Psylloidea</taxon>
        <taxon>Psyllidae</taxon>
        <taxon>Psyllinae</taxon>
        <taxon>Cacopsylla</taxon>
    </lineage>
</organism>
<dbReference type="AlphaFoldDB" id="A0A8D8LRV3"/>
<sequence>MIHIPFFFFFNKIGVAVGTSSRCSSRFFNKILLKQDTLFLINFYKYLHEKRVLRVIPRYCIPLVGSVMYFHNIHYIHQHLKHHWHMYNQYVASVYQRYGSIVITFRMDFFFCCDY</sequence>
<protein>
    <submittedName>
        <fullName evidence="1">Uncharacterized protein</fullName>
    </submittedName>
</protein>